<evidence type="ECO:0000313" key="4">
    <source>
        <dbReference type="EMBL" id="CAF1461403.1"/>
    </source>
</evidence>
<dbReference type="SMART" id="SM00255">
    <property type="entry name" value="TIR"/>
    <property type="match status" value="1"/>
</dbReference>
<dbReference type="Gene3D" id="3.40.50.10140">
    <property type="entry name" value="Toll/interleukin-1 receptor homology (TIR) domain"/>
    <property type="match status" value="1"/>
</dbReference>
<dbReference type="PROSITE" id="PS50104">
    <property type="entry name" value="TIR"/>
    <property type="match status" value="1"/>
</dbReference>
<proteinExistence type="predicted"/>
<protein>
    <recommendedName>
        <fullName evidence="2">TIR domain-containing protein</fullName>
    </recommendedName>
</protein>
<dbReference type="InterPro" id="IPR011989">
    <property type="entry name" value="ARM-like"/>
</dbReference>
<evidence type="ECO:0000313" key="3">
    <source>
        <dbReference type="EMBL" id="CAF1217778.1"/>
    </source>
</evidence>
<accession>A0A814XQ66</accession>
<comment type="caution">
    <text evidence="3">The sequence shown here is derived from an EMBL/GenBank/DDBJ whole genome shotgun (WGS) entry which is preliminary data.</text>
</comment>
<dbReference type="GO" id="GO:0007165">
    <property type="term" value="P:signal transduction"/>
    <property type="evidence" value="ECO:0007669"/>
    <property type="project" value="InterPro"/>
</dbReference>
<reference evidence="3" key="1">
    <citation type="submission" date="2021-02" db="EMBL/GenBank/DDBJ databases">
        <authorList>
            <person name="Nowell W R."/>
        </authorList>
    </citation>
    <scope>NUCLEOTIDE SEQUENCE</scope>
</reference>
<dbReference type="PANTHER" id="PTHR46270">
    <property type="entry name" value="ARMADILLO-TYPE FOLD-RELATED"/>
    <property type="match status" value="1"/>
</dbReference>
<dbReference type="EMBL" id="CAJNOR010001905">
    <property type="protein sequence ID" value="CAF1217778.1"/>
    <property type="molecule type" value="Genomic_DNA"/>
</dbReference>
<dbReference type="PANTHER" id="PTHR46270:SF2">
    <property type="entry name" value="TIR DOMAIN-CONTAINING PROTEIN"/>
    <property type="match status" value="1"/>
</dbReference>
<dbReference type="Pfam" id="PF13676">
    <property type="entry name" value="TIR_2"/>
    <property type="match status" value="1"/>
</dbReference>
<dbReference type="AlphaFoldDB" id="A0A814XQ66"/>
<dbReference type="SUPFAM" id="SSF52200">
    <property type="entry name" value="Toll/Interleukin receptor TIR domain"/>
    <property type="match status" value="1"/>
</dbReference>
<dbReference type="InterPro" id="IPR000157">
    <property type="entry name" value="TIR_dom"/>
</dbReference>
<dbReference type="Proteomes" id="UP000663828">
    <property type="component" value="Unassembled WGS sequence"/>
</dbReference>
<feature type="region of interest" description="Disordered" evidence="1">
    <location>
        <begin position="477"/>
        <end position="521"/>
    </location>
</feature>
<dbReference type="Proteomes" id="UP000663852">
    <property type="component" value="Unassembled WGS sequence"/>
</dbReference>
<organism evidence="3 5">
    <name type="scientific">Adineta ricciae</name>
    <name type="common">Rotifer</name>
    <dbReference type="NCBI Taxonomy" id="249248"/>
    <lineage>
        <taxon>Eukaryota</taxon>
        <taxon>Metazoa</taxon>
        <taxon>Spiralia</taxon>
        <taxon>Gnathifera</taxon>
        <taxon>Rotifera</taxon>
        <taxon>Eurotatoria</taxon>
        <taxon>Bdelloidea</taxon>
        <taxon>Adinetida</taxon>
        <taxon>Adinetidae</taxon>
        <taxon>Adineta</taxon>
    </lineage>
</organism>
<feature type="domain" description="TIR" evidence="2">
    <location>
        <begin position="524"/>
        <end position="653"/>
    </location>
</feature>
<name>A0A814XQ66_ADIRI</name>
<evidence type="ECO:0000259" key="2">
    <source>
        <dbReference type="PROSITE" id="PS50104"/>
    </source>
</evidence>
<dbReference type="InterPro" id="IPR016024">
    <property type="entry name" value="ARM-type_fold"/>
</dbReference>
<feature type="region of interest" description="Disordered" evidence="1">
    <location>
        <begin position="657"/>
        <end position="695"/>
    </location>
</feature>
<evidence type="ECO:0000313" key="5">
    <source>
        <dbReference type="Proteomes" id="UP000663828"/>
    </source>
</evidence>
<dbReference type="OrthoDB" id="9978456at2759"/>
<dbReference type="InterPro" id="IPR035897">
    <property type="entry name" value="Toll_tir_struct_dom_sf"/>
</dbReference>
<evidence type="ECO:0000256" key="1">
    <source>
        <dbReference type="SAM" id="MobiDB-lite"/>
    </source>
</evidence>
<sequence length="804" mass="92396">MDENKYKSSYDDARKQTKTALDAWKKRNTQSTSSSSSLFVDDQVNKRAFLNEKLADKLNEVLESWHNNHSLDTTQKDTFQQCSEYLLEYTKNDSEATQWLNQQAKLTDLARKCADDIAAQGHFLDIKGTEDPNLESFDKLIQAFTQSDFDPLLDATRQCISNRTYKETLYNVGKNNSSTLNFTQRFLLLTCPDYVLTCDNDKSHSRKLLEDMLPNYTELFTHFLPNIDKWTDTVCLCLLYPIQFILSDTSSLSVDEKQLIQEELVTILVKQPLSKDQHEEGRVALVNTALIVLLEIVRSDHKLLGELKKRTADDNKLIENLKQISTNNSDEKMQLRAFELLSLLVPEESMKADDTTKATELFVKNFNEALEDNEDQRAEDLMKGLKGLVQNDEIKQQVVEQNALPSIIQYTKETTDNPAALEVAYALAFNPDAKTAFSEDQDFVDHVAKMKESENKDVAKAAHGIMWKLTDEEKFMKEAEEKESKEESTDDRKEPADDKKESADNKKESEDDKKESEDSVKKPEQYDMMISYCWAQKELCHRINDRLEKDGYSVWLDRDEMRGSIIESMAEAVENSKCILFCISSDYKSSTNCQAEAEYAYNRKRKMIPLVVEKDYKPDGWLGFMTGSKIYIDFADKEDDEFDEAYKLLIAEIKRQEADDSAENEEKKPADDSSTTAEGEPASEESQPPPKQTREYLSAGPVTMWTNEHVNEFLNDKELNPLVPVCKSMNGRVLHEFHQACQTTPSAMYPVINKTLDESSVPLDIFFKFIDELKEYLPPPKPRPVIHFRYYFLYPPSTTNTKTT</sequence>
<dbReference type="Gene3D" id="1.25.10.10">
    <property type="entry name" value="Leucine-rich Repeat Variant"/>
    <property type="match status" value="1"/>
</dbReference>
<dbReference type="SUPFAM" id="SSF48371">
    <property type="entry name" value="ARM repeat"/>
    <property type="match status" value="1"/>
</dbReference>
<dbReference type="EMBL" id="CAJNOJ010000477">
    <property type="protein sequence ID" value="CAF1461403.1"/>
    <property type="molecule type" value="Genomic_DNA"/>
</dbReference>
<gene>
    <name evidence="4" type="ORF">EDS130_LOCUS40181</name>
    <name evidence="3" type="ORF">XAT740_LOCUS24540</name>
</gene>
<keyword evidence="5" id="KW-1185">Reference proteome</keyword>
<feature type="compositionally biased region" description="Basic and acidic residues" evidence="1">
    <location>
        <begin position="657"/>
        <end position="671"/>
    </location>
</feature>